<dbReference type="AlphaFoldDB" id="A0A553S719"/>
<proteinExistence type="inferred from homology"/>
<dbReference type="GO" id="GO:0006508">
    <property type="term" value="P:proteolysis"/>
    <property type="evidence" value="ECO:0007669"/>
    <property type="project" value="UniProtKB-KW"/>
</dbReference>
<comment type="caution">
    <text evidence="3">The sequence shown here is derived from an EMBL/GenBank/DDBJ whole genome shotgun (WGS) entry which is preliminary data.</text>
</comment>
<gene>
    <name evidence="3" type="ORF">AUF17_01365</name>
</gene>
<organism evidence="3 4">
    <name type="scientific">Enterococcus avium</name>
    <name type="common">Streptococcus avium</name>
    <dbReference type="NCBI Taxonomy" id="33945"/>
    <lineage>
        <taxon>Bacteria</taxon>
        <taxon>Bacillati</taxon>
        <taxon>Bacillota</taxon>
        <taxon>Bacilli</taxon>
        <taxon>Lactobacillales</taxon>
        <taxon>Enterococcaceae</taxon>
        <taxon>Enterococcus</taxon>
    </lineage>
</organism>
<keyword evidence="3" id="KW-0482">Metalloprotease</keyword>
<keyword evidence="3" id="KW-0645">Protease</keyword>
<comment type="similarity">
    <text evidence="1">Belongs to the UPF0177 family.</text>
</comment>
<evidence type="ECO:0000313" key="4">
    <source>
        <dbReference type="Proteomes" id="UP000316316"/>
    </source>
</evidence>
<dbReference type="Pfam" id="PF02517">
    <property type="entry name" value="Rce1-like"/>
    <property type="match status" value="1"/>
</dbReference>
<feature type="domain" description="CAAX prenyl protease 2/Lysostaphin resistance protein A-like" evidence="2">
    <location>
        <begin position="120"/>
        <end position="208"/>
    </location>
</feature>
<dbReference type="RefSeq" id="WP_049220907.1">
    <property type="nucleotide sequence ID" value="NZ_CABGUH010000037.1"/>
</dbReference>
<reference evidence="3 4" key="1">
    <citation type="submission" date="2017-10" db="EMBL/GenBank/DDBJ databases">
        <title>FDA dAtabase for Regulatory Grade micrObial Sequences (FDA-ARGOS): Supporting development and validation of Infectious Disease Dx tests.</title>
        <authorList>
            <person name="Campos J."/>
            <person name="Goldberg B."/>
            <person name="Tallon L.J."/>
            <person name="Sadzewicz L."/>
            <person name="Sengamalay N."/>
            <person name="Ott S."/>
            <person name="Godinez A."/>
            <person name="Nagaraj S."/>
            <person name="Vyas G."/>
            <person name="Aluvathingal J."/>
            <person name="Nadendla S."/>
            <person name="Geyer C."/>
            <person name="Nandy P."/>
            <person name="Hobson J."/>
            <person name="Sichtig H."/>
        </authorList>
    </citation>
    <scope>NUCLEOTIDE SEQUENCE [LARGE SCALE GENOMIC DNA]</scope>
    <source>
        <strain evidence="3 4">FDAARGOS_185</strain>
    </source>
</reference>
<dbReference type="PANTHER" id="PTHR36435">
    <property type="entry name" value="SLR1288 PROTEIN"/>
    <property type="match status" value="1"/>
</dbReference>
<evidence type="ECO:0000256" key="1">
    <source>
        <dbReference type="ARBA" id="ARBA00009067"/>
    </source>
</evidence>
<dbReference type="EMBL" id="PDXQ01000001">
    <property type="protein sequence ID" value="TRZ32798.1"/>
    <property type="molecule type" value="Genomic_DNA"/>
</dbReference>
<dbReference type="PANTHER" id="PTHR36435:SF1">
    <property type="entry name" value="CAAX AMINO TERMINAL PROTEASE FAMILY PROTEIN"/>
    <property type="match status" value="1"/>
</dbReference>
<keyword evidence="3" id="KW-0378">Hydrolase</keyword>
<evidence type="ECO:0000313" key="3">
    <source>
        <dbReference type="EMBL" id="TRZ32798.1"/>
    </source>
</evidence>
<dbReference type="Proteomes" id="UP000316316">
    <property type="component" value="Unassembled WGS sequence"/>
</dbReference>
<name>A0A553S719_ENTAV</name>
<dbReference type="GO" id="GO:0008237">
    <property type="term" value="F:metallopeptidase activity"/>
    <property type="evidence" value="ECO:0007669"/>
    <property type="project" value="UniProtKB-KW"/>
</dbReference>
<sequence length="219" mass="24920">MRIFVSAINKIIVAIILFIFIRSESMLITIAQKNPTKLVYLIVSIAMVGVIFLNLLFSTKLTIINIKNMRLSWKDLKNSFSWLLLIIGVKLIGGIILTFENTDTTYNQVGLESFLTGVPIFIIALFTIVSAPIMEEILFRGFLLKLCFKDYLLIGVLVSSILFGMAHHPTNFGSFVTYTGMGLVLGTYYKKYRRLELTMLLHFLNNLVGLLPFIYHSFF</sequence>
<evidence type="ECO:0000259" key="2">
    <source>
        <dbReference type="Pfam" id="PF02517"/>
    </source>
</evidence>
<dbReference type="InterPro" id="IPR003675">
    <property type="entry name" value="Rce1/LyrA-like_dom"/>
</dbReference>
<accession>A0A553S719</accession>
<dbReference type="GO" id="GO:0080120">
    <property type="term" value="P:CAAX-box protein maturation"/>
    <property type="evidence" value="ECO:0007669"/>
    <property type="project" value="UniProtKB-ARBA"/>
</dbReference>
<dbReference type="GO" id="GO:0004175">
    <property type="term" value="F:endopeptidase activity"/>
    <property type="evidence" value="ECO:0007669"/>
    <property type="project" value="UniProtKB-ARBA"/>
</dbReference>
<protein>
    <submittedName>
        <fullName evidence="3">CPBP family intramembrane metalloprotease</fullName>
    </submittedName>
</protein>
<dbReference type="InterPro" id="IPR052710">
    <property type="entry name" value="CAAX_protease"/>
</dbReference>